<evidence type="ECO:0000256" key="3">
    <source>
        <dbReference type="SAM" id="MobiDB-lite"/>
    </source>
</evidence>
<dbReference type="RefSeq" id="XP_070410028.1">
    <property type="nucleotide sequence ID" value="XM_070553927.1"/>
</dbReference>
<keyword evidence="7" id="KW-1185">Reference proteome</keyword>
<dbReference type="SUPFAM" id="SSF55550">
    <property type="entry name" value="SH2 domain"/>
    <property type="match status" value="1"/>
</dbReference>
<feature type="compositionally biased region" description="Polar residues" evidence="3">
    <location>
        <begin position="145"/>
        <end position="156"/>
    </location>
</feature>
<evidence type="ECO:0000259" key="4">
    <source>
        <dbReference type="PROSITE" id="PS50001"/>
    </source>
</evidence>
<feature type="domain" description="SH2" evidence="4">
    <location>
        <begin position="35"/>
        <end position="126"/>
    </location>
</feature>
<dbReference type="PANTHER" id="PTHR14388:SF3">
    <property type="entry name" value="HEMATOPOIETIC SH2 DOMAIN-CONTAINING PROTEIN"/>
    <property type="match status" value="1"/>
</dbReference>
<evidence type="ECO:0000313" key="5">
    <source>
        <dbReference type="EMBL" id="KAF7203002.1"/>
    </source>
</evidence>
<reference evidence="6" key="3">
    <citation type="submission" date="2025-05" db="UniProtKB">
        <authorList>
            <consortium name="Ensembl"/>
        </authorList>
    </citation>
    <scope>IDENTIFICATION</scope>
</reference>
<dbReference type="InterPro" id="IPR000980">
    <property type="entry name" value="SH2"/>
</dbReference>
<gene>
    <name evidence="6" type="primary">HSH2D</name>
    <name evidence="5" type="synonym">hsh2d</name>
    <name evidence="5" type="ORF">G4P62_016151</name>
</gene>
<dbReference type="PROSITE" id="PS50001">
    <property type="entry name" value="SH2"/>
    <property type="match status" value="1"/>
</dbReference>
<evidence type="ECO:0000313" key="7">
    <source>
        <dbReference type="Proteomes" id="UP000694548"/>
    </source>
</evidence>
<dbReference type="Pfam" id="PF00017">
    <property type="entry name" value="SH2"/>
    <property type="match status" value="1"/>
</dbReference>
<dbReference type="PANTHER" id="PTHR14388">
    <property type="entry name" value="T CELL-SPECIFIC ADAPTER PROTEIN TSAD"/>
    <property type="match status" value="1"/>
</dbReference>
<dbReference type="SMART" id="SM00252">
    <property type="entry name" value="SH2"/>
    <property type="match status" value="1"/>
</dbReference>
<dbReference type="Gene3D" id="3.30.505.10">
    <property type="entry name" value="SH2 domain"/>
    <property type="match status" value="1"/>
</dbReference>
<dbReference type="EMBL" id="JAAVVJ010000017">
    <property type="protein sequence ID" value="KAF7203002.1"/>
    <property type="molecule type" value="Genomic_DNA"/>
</dbReference>
<evidence type="ECO:0000313" key="6">
    <source>
        <dbReference type="Ensembl" id="ENSNFUP00015052829.1"/>
    </source>
</evidence>
<reference evidence="6" key="1">
    <citation type="submission" date="2014-08" db="EMBL/GenBank/DDBJ databases">
        <authorList>
            <person name="Senf B."/>
            <person name="Petzold A."/>
            <person name="Downie B.R."/>
            <person name="Koch P."/>
            <person name="Platzer M."/>
        </authorList>
    </citation>
    <scope>NUCLEOTIDE SEQUENCE [LARGE SCALE GENOMIC DNA]</scope>
    <source>
        <strain evidence="6">GRZ</strain>
    </source>
</reference>
<feature type="region of interest" description="Disordered" evidence="3">
    <location>
        <begin position="145"/>
        <end position="215"/>
    </location>
</feature>
<evidence type="ECO:0000256" key="1">
    <source>
        <dbReference type="ARBA" id="ARBA00022999"/>
    </source>
</evidence>
<reference evidence="5" key="2">
    <citation type="submission" date="2020-03" db="EMBL/GenBank/DDBJ databases">
        <title>Intra-Species Differences in Population Size shape Life History and Genome Evolution.</title>
        <authorList>
            <person name="Willemsen D."/>
            <person name="Cui R."/>
            <person name="Valenzano D.R."/>
        </authorList>
    </citation>
    <scope>NUCLEOTIDE SEQUENCE</scope>
    <source>
        <strain evidence="5">GRZ</strain>
        <tissue evidence="5">Whole</tissue>
    </source>
</reference>
<proteinExistence type="predicted"/>
<keyword evidence="1 2" id="KW-0727">SH2 domain</keyword>
<feature type="region of interest" description="Disordered" evidence="3">
    <location>
        <begin position="252"/>
        <end position="283"/>
    </location>
</feature>
<dbReference type="Proteomes" id="UP000694548">
    <property type="component" value="Chromosome sgr17"/>
</dbReference>
<dbReference type="InterPro" id="IPR036860">
    <property type="entry name" value="SH2_dom_sf"/>
</dbReference>
<sequence>MMEWSQPSQGQHDPFTWFKESQLQLVFRNGSVPDWFHGIISRKTAEELLMPKPPGYFLIRVGESRIGYTLSYRADDRCRHFMVDALVDSHYMIVGENRRHRSLQDLVEFHRRTPIMPFNQVLTIACEQPSNIRADYAELLFPQRQQASNTRSPAMNSPQPSSPGPEEETPPALPYRPDKLKDSAVPLPNNPPNRLYPSLDNEFSHITSPPPDSHVPEIQTIYAVTQLPANQPPEVPSRSRMLQRQNQLCTRTVSVPGSPSLPPAPGRRICPNIQPPKSQESRPSVITNLKTLKLKFQKKTNNPQENVYSEISDVTPDNRRANTENEYQEITGPPTFAGSPLHTGVKQTDQVLPIEYHPPPRFAPGY</sequence>
<organism evidence="6 7">
    <name type="scientific">Nothobranchius furzeri</name>
    <name type="common">Turquoise killifish</name>
    <dbReference type="NCBI Taxonomy" id="105023"/>
    <lineage>
        <taxon>Eukaryota</taxon>
        <taxon>Metazoa</taxon>
        <taxon>Chordata</taxon>
        <taxon>Craniata</taxon>
        <taxon>Vertebrata</taxon>
        <taxon>Euteleostomi</taxon>
        <taxon>Actinopterygii</taxon>
        <taxon>Neopterygii</taxon>
        <taxon>Teleostei</taxon>
        <taxon>Neoteleostei</taxon>
        <taxon>Acanthomorphata</taxon>
        <taxon>Ovalentaria</taxon>
        <taxon>Atherinomorphae</taxon>
        <taxon>Cyprinodontiformes</taxon>
        <taxon>Nothobranchiidae</taxon>
        <taxon>Nothobranchius</taxon>
    </lineage>
</organism>
<dbReference type="OMA" id="SVPDWFH"/>
<dbReference type="Proteomes" id="UP000822369">
    <property type="component" value="Chromosome 17"/>
</dbReference>
<evidence type="ECO:0000256" key="2">
    <source>
        <dbReference type="PROSITE-ProRule" id="PRU00191"/>
    </source>
</evidence>
<name>A0A8C6Q2W6_NOTFU</name>
<dbReference type="GeneTree" id="ENSGT00940000161678"/>
<dbReference type="Ensembl" id="ENSNFUT00015055082.1">
    <property type="protein sequence ID" value="ENSNFUP00015052829.1"/>
    <property type="gene ID" value="ENSNFUG00015024633.1"/>
</dbReference>
<dbReference type="GeneID" id="107393166"/>
<protein>
    <submittedName>
        <fullName evidence="5 6">Hematopoietic SH2 domain containing</fullName>
    </submittedName>
</protein>
<accession>A0A8C6Q2W6</accession>
<dbReference type="GO" id="GO:0005737">
    <property type="term" value="C:cytoplasm"/>
    <property type="evidence" value="ECO:0007669"/>
    <property type="project" value="TreeGrafter"/>
</dbReference>
<dbReference type="AlphaFoldDB" id="A0A8C6Q2W6"/>
<dbReference type="KEGG" id="nfu:107393166"/>
<dbReference type="PRINTS" id="PR00401">
    <property type="entry name" value="SH2DOMAIN"/>
</dbReference>